<comment type="caution">
    <text evidence="7">The sequence shown here is derived from an EMBL/GenBank/DDBJ whole genome shotgun (WGS) entry which is preliminary data.</text>
</comment>
<dbReference type="RefSeq" id="WP_160825967.1">
    <property type="nucleotide sequence ID" value="NZ_JBHSXE010000001.1"/>
</dbReference>
<dbReference type="Pfam" id="PF00440">
    <property type="entry name" value="TetR_N"/>
    <property type="match status" value="1"/>
</dbReference>
<gene>
    <name evidence="7" type="ORF">ACFQKB_32200</name>
</gene>
<organism evidence="7 8">
    <name type="scientific">Actinomadura yumaensis</name>
    <dbReference type="NCBI Taxonomy" id="111807"/>
    <lineage>
        <taxon>Bacteria</taxon>
        <taxon>Bacillati</taxon>
        <taxon>Actinomycetota</taxon>
        <taxon>Actinomycetes</taxon>
        <taxon>Streptosporangiales</taxon>
        <taxon>Thermomonosporaceae</taxon>
        <taxon>Actinomadura</taxon>
    </lineage>
</organism>
<dbReference type="InterPro" id="IPR036271">
    <property type="entry name" value="Tet_transcr_reg_TetR-rel_C_sf"/>
</dbReference>
<proteinExistence type="predicted"/>
<name>A0ABW2CU71_9ACTN</name>
<dbReference type="PANTHER" id="PTHR30055:SF226">
    <property type="entry name" value="HTH-TYPE TRANSCRIPTIONAL REGULATOR PKSA"/>
    <property type="match status" value="1"/>
</dbReference>
<feature type="domain" description="HTH tetR-type" evidence="6">
    <location>
        <begin position="8"/>
        <end position="68"/>
    </location>
</feature>
<dbReference type="PANTHER" id="PTHR30055">
    <property type="entry name" value="HTH-TYPE TRANSCRIPTIONAL REGULATOR RUTR"/>
    <property type="match status" value="1"/>
</dbReference>
<dbReference type="InterPro" id="IPR039538">
    <property type="entry name" value="BetI_C"/>
</dbReference>
<evidence type="ECO:0000259" key="6">
    <source>
        <dbReference type="PROSITE" id="PS50977"/>
    </source>
</evidence>
<protein>
    <submittedName>
        <fullName evidence="7">TetR/AcrR family transcriptional regulator</fullName>
    </submittedName>
</protein>
<dbReference type="SUPFAM" id="SSF46689">
    <property type="entry name" value="Homeodomain-like"/>
    <property type="match status" value="1"/>
</dbReference>
<dbReference type="Proteomes" id="UP001596380">
    <property type="component" value="Unassembled WGS sequence"/>
</dbReference>
<dbReference type="EMBL" id="JBHSXS010000027">
    <property type="protein sequence ID" value="MFC6884460.1"/>
    <property type="molecule type" value="Genomic_DNA"/>
</dbReference>
<keyword evidence="8" id="KW-1185">Reference proteome</keyword>
<dbReference type="InterPro" id="IPR009057">
    <property type="entry name" value="Homeodomain-like_sf"/>
</dbReference>
<dbReference type="PROSITE" id="PS50977">
    <property type="entry name" value="HTH_TETR_2"/>
    <property type="match status" value="1"/>
</dbReference>
<dbReference type="InterPro" id="IPR001647">
    <property type="entry name" value="HTH_TetR"/>
</dbReference>
<evidence type="ECO:0000256" key="5">
    <source>
        <dbReference type="PROSITE-ProRule" id="PRU00335"/>
    </source>
</evidence>
<accession>A0ABW2CU71</accession>
<evidence type="ECO:0000256" key="2">
    <source>
        <dbReference type="ARBA" id="ARBA00023015"/>
    </source>
</evidence>
<evidence type="ECO:0000313" key="8">
    <source>
        <dbReference type="Proteomes" id="UP001596380"/>
    </source>
</evidence>
<feature type="DNA-binding region" description="H-T-H motif" evidence="5">
    <location>
        <begin position="31"/>
        <end position="50"/>
    </location>
</feature>
<evidence type="ECO:0000256" key="4">
    <source>
        <dbReference type="ARBA" id="ARBA00023163"/>
    </source>
</evidence>
<dbReference type="Pfam" id="PF13977">
    <property type="entry name" value="TetR_C_6"/>
    <property type="match status" value="1"/>
</dbReference>
<dbReference type="SUPFAM" id="SSF48498">
    <property type="entry name" value="Tetracyclin repressor-like, C-terminal domain"/>
    <property type="match status" value="1"/>
</dbReference>
<keyword evidence="4" id="KW-0804">Transcription</keyword>
<reference evidence="8" key="1">
    <citation type="journal article" date="2019" name="Int. J. Syst. Evol. Microbiol.">
        <title>The Global Catalogue of Microorganisms (GCM) 10K type strain sequencing project: providing services to taxonomists for standard genome sequencing and annotation.</title>
        <authorList>
            <consortium name="The Broad Institute Genomics Platform"/>
            <consortium name="The Broad Institute Genome Sequencing Center for Infectious Disease"/>
            <person name="Wu L."/>
            <person name="Ma J."/>
        </authorList>
    </citation>
    <scope>NUCLEOTIDE SEQUENCE [LARGE SCALE GENOMIC DNA]</scope>
    <source>
        <strain evidence="8">JCM 3369</strain>
    </source>
</reference>
<dbReference type="Gene3D" id="1.10.357.10">
    <property type="entry name" value="Tetracycline Repressor, domain 2"/>
    <property type="match status" value="1"/>
</dbReference>
<keyword evidence="2" id="KW-0805">Transcription regulation</keyword>
<dbReference type="InterPro" id="IPR050109">
    <property type="entry name" value="HTH-type_TetR-like_transc_reg"/>
</dbReference>
<evidence type="ECO:0000313" key="7">
    <source>
        <dbReference type="EMBL" id="MFC6884460.1"/>
    </source>
</evidence>
<evidence type="ECO:0000256" key="1">
    <source>
        <dbReference type="ARBA" id="ARBA00022491"/>
    </source>
</evidence>
<sequence length="201" mass="21876">MTRHADPDTRRQQIAEALVSTLAERGLGRTTLADVAAAAQVSVGLVQRYFRSKDELLVFGIEHIYRRATERARSVPLAVPVRGIVTRLMETFLPLDEERERELRVWLNFLQASLTNPEMAAIHGAATADLMNGIVEALTAARRTGELPSGLDPEREAAALIAFTDGLCLHHATTGTGYGTADIRAALGAYIARLFGERAPT</sequence>
<evidence type="ECO:0000256" key="3">
    <source>
        <dbReference type="ARBA" id="ARBA00023125"/>
    </source>
</evidence>
<keyword evidence="3 5" id="KW-0238">DNA-binding</keyword>
<keyword evidence="1" id="KW-0678">Repressor</keyword>